<feature type="transmembrane region" description="Helical" evidence="1">
    <location>
        <begin position="69"/>
        <end position="95"/>
    </location>
</feature>
<name>A0A833TY85_ACIBZ</name>
<accession>A0A833TY85</accession>
<feature type="transmembrane region" description="Helical" evidence="1">
    <location>
        <begin position="12"/>
        <end position="32"/>
    </location>
</feature>
<keyword evidence="1" id="KW-0472">Membrane</keyword>
<evidence type="ECO:0000256" key="1">
    <source>
        <dbReference type="SAM" id="Phobius"/>
    </source>
</evidence>
<evidence type="ECO:0000313" key="2">
    <source>
        <dbReference type="EMBL" id="KAF1025350.1"/>
    </source>
</evidence>
<dbReference type="Proteomes" id="UP000490535">
    <property type="component" value="Unassembled WGS sequence"/>
</dbReference>
<keyword evidence="1" id="KW-0812">Transmembrane</keyword>
<proteinExistence type="predicted"/>
<evidence type="ECO:0000313" key="3">
    <source>
        <dbReference type="Proteomes" id="UP000490535"/>
    </source>
</evidence>
<protein>
    <submittedName>
        <fullName evidence="2">Uncharacterized protein</fullName>
    </submittedName>
</protein>
<feature type="transmembrane region" description="Helical" evidence="1">
    <location>
        <begin position="38"/>
        <end position="57"/>
    </location>
</feature>
<keyword evidence="1" id="KW-1133">Transmembrane helix</keyword>
<sequence length="112" mass="12894">MNIDKNQTLSTLHKIVAFVLIFDLINMLYYMFTNQVRYFVGAILGKLLLIIIHFLCAKGVKSGSLSNRLGLVFFTLFMLNAFPVGTFLGVFMLFYSVFKWENTDQIKQPNIN</sequence>
<dbReference type="AlphaFoldDB" id="A0A833TY85"/>
<comment type="caution">
    <text evidence="2">The sequence shown here is derived from an EMBL/GenBank/DDBJ whole genome shotgun (WGS) entry which is preliminary data.</text>
</comment>
<organism evidence="2 3">
    <name type="scientific">Acinetobacter bereziniae</name>
    <name type="common">Acinetobacter genomosp. 10</name>
    <dbReference type="NCBI Taxonomy" id="106648"/>
    <lineage>
        <taxon>Bacteria</taxon>
        <taxon>Pseudomonadati</taxon>
        <taxon>Pseudomonadota</taxon>
        <taxon>Gammaproteobacteria</taxon>
        <taxon>Moraxellales</taxon>
        <taxon>Moraxellaceae</taxon>
        <taxon>Acinetobacter</taxon>
    </lineage>
</organism>
<dbReference type="EMBL" id="WNDP01000041">
    <property type="protein sequence ID" value="KAF1025350.1"/>
    <property type="molecule type" value="Genomic_DNA"/>
</dbReference>
<reference evidence="3" key="1">
    <citation type="journal article" date="2020" name="MBio">
        <title>Horizontal gene transfer to a defensive symbiont with a reduced genome amongst a multipartite beetle microbiome.</title>
        <authorList>
            <person name="Waterworth S.C."/>
            <person name="Florez L.V."/>
            <person name="Rees E.R."/>
            <person name="Hertweck C."/>
            <person name="Kaltenpoth M."/>
            <person name="Kwan J.C."/>
        </authorList>
    </citation>
    <scope>NUCLEOTIDE SEQUENCE [LARGE SCALE GENOMIC DNA]</scope>
</reference>
<gene>
    <name evidence="2" type="ORF">GAK29_01964</name>
</gene>